<dbReference type="GO" id="GO:0061343">
    <property type="term" value="P:cell adhesion involved in heart morphogenesis"/>
    <property type="evidence" value="ECO:0007669"/>
    <property type="project" value="TreeGrafter"/>
</dbReference>
<comment type="caution">
    <text evidence="1">The sequence shown here is derived from an EMBL/GenBank/DDBJ whole genome shotgun (WGS) entry which is preliminary data.</text>
</comment>
<accession>A0AAN7N1E3</accession>
<dbReference type="EMBL" id="JAUNZN010000007">
    <property type="protein sequence ID" value="KAK4817889.1"/>
    <property type="molecule type" value="Genomic_DNA"/>
</dbReference>
<reference evidence="1 2" key="1">
    <citation type="journal article" date="2023" name="J. Hered.">
        <title>Chromosome-level genome of the wood stork (Mycteria americana) provides insight into avian chromosome evolution.</title>
        <authorList>
            <person name="Flamio R. Jr."/>
            <person name="Ramstad K.M."/>
        </authorList>
    </citation>
    <scope>NUCLEOTIDE SEQUENCE [LARGE SCALE GENOMIC DNA]</scope>
    <source>
        <strain evidence="1">JAX WOST 10</strain>
    </source>
</reference>
<sequence length="163" mass="18317">MWLPVRSAALFACKKIDPSKNISSKRHLGLGLSSKNINALPFDSNLPCPGRNNLPQKAKKEKCSLDLILTNEEGLTGDVKVEGSLGCSDNEMVEFGILKGRRRVKSKLTALDFRRASLTIWGEVKKAKAQRELNLAKNVKENKKGFYGYIDNKRKTRKMWAHC</sequence>
<gene>
    <name evidence="1" type="ORF">QYF61_002058</name>
</gene>
<name>A0AAN7N1E3_MYCAM</name>
<dbReference type="GO" id="GO:0007508">
    <property type="term" value="P:larval heart development"/>
    <property type="evidence" value="ECO:0007669"/>
    <property type="project" value="TreeGrafter"/>
</dbReference>
<evidence type="ECO:0000313" key="1">
    <source>
        <dbReference type="EMBL" id="KAK4817889.1"/>
    </source>
</evidence>
<dbReference type="PANTHER" id="PTHR33395">
    <property type="entry name" value="TRANSCRIPTASE, PUTATIVE-RELATED-RELATED"/>
    <property type="match status" value="1"/>
</dbReference>
<dbReference type="AlphaFoldDB" id="A0AAN7N1E3"/>
<keyword evidence="2" id="KW-1185">Reference proteome</keyword>
<organism evidence="1 2">
    <name type="scientific">Mycteria americana</name>
    <name type="common">Wood stork</name>
    <dbReference type="NCBI Taxonomy" id="33587"/>
    <lineage>
        <taxon>Eukaryota</taxon>
        <taxon>Metazoa</taxon>
        <taxon>Chordata</taxon>
        <taxon>Craniata</taxon>
        <taxon>Vertebrata</taxon>
        <taxon>Euteleostomi</taxon>
        <taxon>Archelosauria</taxon>
        <taxon>Archosauria</taxon>
        <taxon>Dinosauria</taxon>
        <taxon>Saurischia</taxon>
        <taxon>Theropoda</taxon>
        <taxon>Coelurosauria</taxon>
        <taxon>Aves</taxon>
        <taxon>Neognathae</taxon>
        <taxon>Neoaves</taxon>
        <taxon>Aequornithes</taxon>
        <taxon>Ciconiiformes</taxon>
        <taxon>Ciconiidae</taxon>
        <taxon>Mycteria</taxon>
    </lineage>
</organism>
<dbReference type="Proteomes" id="UP001333110">
    <property type="component" value="Unassembled WGS sequence"/>
</dbReference>
<evidence type="ECO:0000313" key="2">
    <source>
        <dbReference type="Proteomes" id="UP001333110"/>
    </source>
</evidence>
<dbReference type="PANTHER" id="PTHR33395:SF22">
    <property type="entry name" value="REVERSE TRANSCRIPTASE DOMAIN-CONTAINING PROTEIN"/>
    <property type="match status" value="1"/>
</dbReference>
<dbReference type="GO" id="GO:0031012">
    <property type="term" value="C:extracellular matrix"/>
    <property type="evidence" value="ECO:0007669"/>
    <property type="project" value="TreeGrafter"/>
</dbReference>
<proteinExistence type="predicted"/>
<protein>
    <submittedName>
        <fullName evidence="1">Uncharacterized protein</fullName>
    </submittedName>
</protein>